<evidence type="ECO:0000256" key="1">
    <source>
        <dbReference type="ARBA" id="ARBA00004906"/>
    </source>
</evidence>
<dbReference type="InParanoid" id="A0A4W3J860"/>
<keyword evidence="4" id="KW-1185">Reference proteome</keyword>
<dbReference type="GO" id="GO:0016567">
    <property type="term" value="P:protein ubiquitination"/>
    <property type="evidence" value="ECO:0007669"/>
    <property type="project" value="UniProtKB-UniPathway"/>
</dbReference>
<dbReference type="UniPathway" id="UPA00143"/>
<dbReference type="Gene3D" id="1.25.40.20">
    <property type="entry name" value="Ankyrin repeat-containing domain"/>
    <property type="match status" value="1"/>
</dbReference>
<reference evidence="3" key="5">
    <citation type="submission" date="2025-09" db="UniProtKB">
        <authorList>
            <consortium name="Ensembl"/>
        </authorList>
    </citation>
    <scope>IDENTIFICATION</scope>
</reference>
<dbReference type="GO" id="GO:0035556">
    <property type="term" value="P:intracellular signal transduction"/>
    <property type="evidence" value="ECO:0007669"/>
    <property type="project" value="InterPro"/>
</dbReference>
<dbReference type="OMA" id="CSHRNID"/>
<reference evidence="4" key="2">
    <citation type="journal article" date="2007" name="PLoS Biol.">
        <title>Survey sequencing and comparative analysis of the elephant shark (Callorhinchus milii) genome.</title>
        <authorList>
            <person name="Venkatesh B."/>
            <person name="Kirkness E.F."/>
            <person name="Loh Y.H."/>
            <person name="Halpern A.L."/>
            <person name="Lee A.P."/>
            <person name="Johnson J."/>
            <person name="Dandona N."/>
            <person name="Viswanathan L.D."/>
            <person name="Tay A."/>
            <person name="Venter J.C."/>
            <person name="Strausberg R.L."/>
            <person name="Brenner S."/>
        </authorList>
    </citation>
    <scope>NUCLEOTIDE SEQUENCE [LARGE SCALE GENOMIC DNA]</scope>
</reference>
<name>A0A4W3J860_CALMI</name>
<reference evidence="3" key="4">
    <citation type="submission" date="2025-08" db="UniProtKB">
        <authorList>
            <consortium name="Ensembl"/>
        </authorList>
    </citation>
    <scope>IDENTIFICATION</scope>
</reference>
<accession>A0A4W3J860</accession>
<reference evidence="4" key="3">
    <citation type="journal article" date="2014" name="Nature">
        <title>Elephant shark genome provides unique insights into gnathostome evolution.</title>
        <authorList>
            <consortium name="International Elephant Shark Genome Sequencing Consortium"/>
            <person name="Venkatesh B."/>
            <person name="Lee A.P."/>
            <person name="Ravi V."/>
            <person name="Maurya A.K."/>
            <person name="Lian M.M."/>
            <person name="Swann J.B."/>
            <person name="Ohta Y."/>
            <person name="Flajnik M.F."/>
            <person name="Sutoh Y."/>
            <person name="Kasahara M."/>
            <person name="Hoon S."/>
            <person name="Gangu V."/>
            <person name="Roy S.W."/>
            <person name="Irimia M."/>
            <person name="Korzh V."/>
            <person name="Kondrychyn I."/>
            <person name="Lim Z.W."/>
            <person name="Tay B.H."/>
            <person name="Tohari S."/>
            <person name="Kong K.W."/>
            <person name="Ho S."/>
            <person name="Lorente-Galdos B."/>
            <person name="Quilez J."/>
            <person name="Marques-Bonet T."/>
            <person name="Raney B.J."/>
            <person name="Ingham P.W."/>
            <person name="Tay A."/>
            <person name="Hillier L.W."/>
            <person name="Minx P."/>
            <person name="Boehm T."/>
            <person name="Wilson R.K."/>
            <person name="Brenner S."/>
            <person name="Warren W.C."/>
        </authorList>
    </citation>
    <scope>NUCLEOTIDE SEQUENCE [LARGE SCALE GENOMIC DNA]</scope>
</reference>
<proteinExistence type="predicted"/>
<dbReference type="Gene3D" id="1.10.750.20">
    <property type="entry name" value="SOCS box"/>
    <property type="match status" value="1"/>
</dbReference>
<dbReference type="STRING" id="7868.ENSCMIP00000038332"/>
<dbReference type="Pfam" id="PF00023">
    <property type="entry name" value="Ank"/>
    <property type="match status" value="1"/>
</dbReference>
<dbReference type="Ensembl" id="ENSCMIT00000038882.1">
    <property type="protein sequence ID" value="ENSCMIP00000038332.1"/>
    <property type="gene ID" value="ENSCMIG00000016098.1"/>
</dbReference>
<dbReference type="SUPFAM" id="SSF158235">
    <property type="entry name" value="SOCS box-like"/>
    <property type="match status" value="1"/>
</dbReference>
<organism evidence="3 4">
    <name type="scientific">Callorhinchus milii</name>
    <name type="common">Ghost shark</name>
    <dbReference type="NCBI Taxonomy" id="7868"/>
    <lineage>
        <taxon>Eukaryota</taxon>
        <taxon>Metazoa</taxon>
        <taxon>Chordata</taxon>
        <taxon>Craniata</taxon>
        <taxon>Vertebrata</taxon>
        <taxon>Chondrichthyes</taxon>
        <taxon>Holocephali</taxon>
        <taxon>Chimaeriformes</taxon>
        <taxon>Callorhinchidae</taxon>
        <taxon>Callorhinchus</taxon>
    </lineage>
</organism>
<dbReference type="PROSITE" id="PS50225">
    <property type="entry name" value="SOCS"/>
    <property type="match status" value="1"/>
</dbReference>
<dbReference type="Pfam" id="PF07525">
    <property type="entry name" value="SOCS_box"/>
    <property type="match status" value="1"/>
</dbReference>
<evidence type="ECO:0000313" key="3">
    <source>
        <dbReference type="Ensembl" id="ENSCMIP00000038332.1"/>
    </source>
</evidence>
<dbReference type="InterPro" id="IPR036036">
    <property type="entry name" value="SOCS_box-like_dom_sf"/>
</dbReference>
<dbReference type="GeneTree" id="ENSGT00960000190564"/>
<dbReference type="CDD" id="cd03716">
    <property type="entry name" value="SOCS_ASB_like"/>
    <property type="match status" value="1"/>
</dbReference>
<dbReference type="InterPro" id="IPR002110">
    <property type="entry name" value="Ankyrin_rpt"/>
</dbReference>
<dbReference type="SUPFAM" id="SSF48403">
    <property type="entry name" value="Ankyrin repeat"/>
    <property type="match status" value="1"/>
</dbReference>
<dbReference type="SMART" id="SM00969">
    <property type="entry name" value="SOCS_box"/>
    <property type="match status" value="1"/>
</dbReference>
<dbReference type="InterPro" id="IPR036770">
    <property type="entry name" value="Ankyrin_rpt-contain_sf"/>
</dbReference>
<feature type="domain" description="SOCS box" evidence="2">
    <location>
        <begin position="140"/>
        <end position="197"/>
    </location>
</feature>
<dbReference type="AlphaFoldDB" id="A0A4W3J860"/>
<evidence type="ECO:0000313" key="4">
    <source>
        <dbReference type="Proteomes" id="UP000314986"/>
    </source>
</evidence>
<reference evidence="4" key="1">
    <citation type="journal article" date="2006" name="Science">
        <title>Ancient noncoding elements conserved in the human genome.</title>
        <authorList>
            <person name="Venkatesh B."/>
            <person name="Kirkness E.F."/>
            <person name="Loh Y.H."/>
            <person name="Halpern A.L."/>
            <person name="Lee A.P."/>
            <person name="Johnson J."/>
            <person name="Dandona N."/>
            <person name="Viswanathan L.D."/>
            <person name="Tay A."/>
            <person name="Venter J.C."/>
            <person name="Strausberg R.L."/>
            <person name="Brenner S."/>
        </authorList>
    </citation>
    <scope>NUCLEOTIDE SEQUENCE [LARGE SCALE GENOMIC DNA]</scope>
</reference>
<dbReference type="InterPro" id="IPR001496">
    <property type="entry name" value="SOCS_box"/>
</dbReference>
<dbReference type="Proteomes" id="UP000314986">
    <property type="component" value="Unassembled WGS sequence"/>
</dbReference>
<evidence type="ECO:0000259" key="2">
    <source>
        <dbReference type="PROSITE" id="PS50225"/>
    </source>
</evidence>
<sequence>MLAFDSVLSRCQDVSKRFTGFYSEVNYMTIHMVMLAKTLLPIIASKCFKLYISVSYNKLDCFKLLLQSGANPNFNCKRLDERNRLQSFYGERPLPSSATSLLDAVVKMNCREEFAKLLVEFGADLSLFSCNETLGNSHLILNNPCALYFQMARANPRILQSACRLLIRRCLGVTRLNYINDLPLPKFLKNYLFYKPV</sequence>
<dbReference type="FunFam" id="1.10.750.20:FF:000001">
    <property type="entry name" value="Ankyrin repeat and SOCS box containing 1"/>
    <property type="match status" value="1"/>
</dbReference>
<protein>
    <recommendedName>
        <fullName evidence="2">SOCS box domain-containing protein</fullName>
    </recommendedName>
</protein>
<comment type="pathway">
    <text evidence="1">Protein modification; protein ubiquitination.</text>
</comment>